<dbReference type="STRING" id="417292.SAMN05421806_12571"/>
<proteinExistence type="predicted"/>
<evidence type="ECO:0000313" key="3">
    <source>
        <dbReference type="EMBL" id="SDL28707.1"/>
    </source>
</evidence>
<evidence type="ECO:0000259" key="2">
    <source>
        <dbReference type="SMART" id="SM00421"/>
    </source>
</evidence>
<dbReference type="AlphaFoldDB" id="A0A1G9IU29"/>
<dbReference type="InterPro" id="IPR000792">
    <property type="entry name" value="Tscrpt_reg_LuxR_C"/>
</dbReference>
<dbReference type="GO" id="GO:0003677">
    <property type="term" value="F:DNA binding"/>
    <property type="evidence" value="ECO:0007669"/>
    <property type="project" value="UniProtKB-KW"/>
</dbReference>
<dbReference type="SUPFAM" id="SSF46894">
    <property type="entry name" value="C-terminal effector domain of the bipartite response regulators"/>
    <property type="match status" value="2"/>
</dbReference>
<dbReference type="PANTHER" id="PTHR43214">
    <property type="entry name" value="TWO-COMPONENT RESPONSE REGULATOR"/>
    <property type="match status" value="1"/>
</dbReference>
<sequence>MPHPDLTDLDLRIIRHCAAGVDRKDSARLLDVNPARVNMRIRRACRLLGLPHRQVLLVAHCLRAGLIKPPVCQPVLLAQPLRDVLLLLDAGLSDVEIAARVCLSLNGVKSRVAVLLRQLGAVDRTHAVAIGYGMGLLGAEQTESAA</sequence>
<organism evidence="3 4">
    <name type="scientific">Streptomyces indicus</name>
    <dbReference type="NCBI Taxonomy" id="417292"/>
    <lineage>
        <taxon>Bacteria</taxon>
        <taxon>Bacillati</taxon>
        <taxon>Actinomycetota</taxon>
        <taxon>Actinomycetes</taxon>
        <taxon>Kitasatosporales</taxon>
        <taxon>Streptomycetaceae</taxon>
        <taxon>Streptomyces</taxon>
    </lineage>
</organism>
<dbReference type="InterPro" id="IPR039420">
    <property type="entry name" value="WalR-like"/>
</dbReference>
<dbReference type="Proteomes" id="UP000199155">
    <property type="component" value="Unassembled WGS sequence"/>
</dbReference>
<name>A0A1G9IU29_9ACTN</name>
<dbReference type="RefSeq" id="WP_093617583.1">
    <property type="nucleotide sequence ID" value="NZ_FNFF01000025.1"/>
</dbReference>
<dbReference type="PANTHER" id="PTHR43214:SF43">
    <property type="entry name" value="TWO-COMPONENT RESPONSE REGULATOR"/>
    <property type="match status" value="1"/>
</dbReference>
<dbReference type="GO" id="GO:0006355">
    <property type="term" value="P:regulation of DNA-templated transcription"/>
    <property type="evidence" value="ECO:0007669"/>
    <property type="project" value="InterPro"/>
</dbReference>
<reference evidence="3 4" key="1">
    <citation type="submission" date="2016-10" db="EMBL/GenBank/DDBJ databases">
        <authorList>
            <person name="de Groot N.N."/>
        </authorList>
    </citation>
    <scope>NUCLEOTIDE SEQUENCE [LARGE SCALE GENOMIC DNA]</scope>
    <source>
        <strain evidence="3 4">CGMCC 4.5727</strain>
    </source>
</reference>
<evidence type="ECO:0000256" key="1">
    <source>
        <dbReference type="ARBA" id="ARBA00023125"/>
    </source>
</evidence>
<keyword evidence="4" id="KW-1185">Reference proteome</keyword>
<dbReference type="EMBL" id="FNFF01000025">
    <property type="protein sequence ID" value="SDL28707.1"/>
    <property type="molecule type" value="Genomic_DNA"/>
</dbReference>
<dbReference type="SMART" id="SM00421">
    <property type="entry name" value="HTH_LUXR"/>
    <property type="match status" value="1"/>
</dbReference>
<gene>
    <name evidence="3" type="ORF">SAMN05421806_12571</name>
</gene>
<accession>A0A1G9IU29</accession>
<evidence type="ECO:0000313" key="4">
    <source>
        <dbReference type="Proteomes" id="UP000199155"/>
    </source>
</evidence>
<feature type="domain" description="HTH luxR-type" evidence="2">
    <location>
        <begin position="78"/>
        <end position="131"/>
    </location>
</feature>
<protein>
    <recommendedName>
        <fullName evidence="2">HTH luxR-type domain-containing protein</fullName>
    </recommendedName>
</protein>
<keyword evidence="1" id="KW-0238">DNA-binding</keyword>
<dbReference type="Gene3D" id="1.10.10.10">
    <property type="entry name" value="Winged helix-like DNA-binding domain superfamily/Winged helix DNA-binding domain"/>
    <property type="match status" value="2"/>
</dbReference>
<dbReference type="InterPro" id="IPR016032">
    <property type="entry name" value="Sig_transdc_resp-reg_C-effctor"/>
</dbReference>
<dbReference type="InterPro" id="IPR036388">
    <property type="entry name" value="WH-like_DNA-bd_sf"/>
</dbReference>
<dbReference type="OrthoDB" id="3178268at2"/>